<dbReference type="Gene3D" id="1.10.565.10">
    <property type="entry name" value="Retinoid X Receptor"/>
    <property type="match status" value="1"/>
</dbReference>
<dbReference type="PANTHER" id="PTHR24083">
    <property type="entry name" value="NUCLEAR HORMONE RECEPTOR"/>
    <property type="match status" value="1"/>
</dbReference>
<evidence type="ECO:0000259" key="12">
    <source>
        <dbReference type="PROSITE" id="PS51030"/>
    </source>
</evidence>
<dbReference type="InterPro" id="IPR050274">
    <property type="entry name" value="Nuclear_hormone_rcpt_NR2"/>
</dbReference>
<evidence type="ECO:0000313" key="14">
    <source>
        <dbReference type="Proteomes" id="UP000887572"/>
    </source>
</evidence>
<evidence type="ECO:0000256" key="11">
    <source>
        <dbReference type="RuleBase" id="RU004334"/>
    </source>
</evidence>
<keyword evidence="4 11" id="KW-0863">Zinc-finger</keyword>
<dbReference type="GO" id="GO:0005634">
    <property type="term" value="C:nucleus"/>
    <property type="evidence" value="ECO:0007669"/>
    <property type="project" value="UniProtKB-SubCell"/>
</dbReference>
<feature type="domain" description="Nuclear receptor" evidence="12">
    <location>
        <begin position="194"/>
        <end position="268"/>
    </location>
</feature>
<evidence type="ECO:0000259" key="13">
    <source>
        <dbReference type="PROSITE" id="PS51843"/>
    </source>
</evidence>
<dbReference type="CDD" id="cd06960">
    <property type="entry name" value="NR_DBD_HNF4A"/>
    <property type="match status" value="1"/>
</dbReference>
<dbReference type="InterPro" id="IPR035500">
    <property type="entry name" value="NHR-like_dom_sf"/>
</dbReference>
<feature type="domain" description="Nuclear receptor" evidence="12">
    <location>
        <begin position="75"/>
        <end position="148"/>
    </location>
</feature>
<comment type="similarity">
    <text evidence="2 11">Belongs to the nuclear hormone receptor family.</text>
</comment>
<dbReference type="AlphaFoldDB" id="A0A914H810"/>
<dbReference type="InterPro" id="IPR049636">
    <property type="entry name" value="HNF4-like_DBD"/>
</dbReference>
<evidence type="ECO:0000256" key="7">
    <source>
        <dbReference type="ARBA" id="ARBA00023125"/>
    </source>
</evidence>
<evidence type="ECO:0000256" key="8">
    <source>
        <dbReference type="ARBA" id="ARBA00023163"/>
    </source>
</evidence>
<evidence type="ECO:0000256" key="4">
    <source>
        <dbReference type="ARBA" id="ARBA00022771"/>
    </source>
</evidence>
<protein>
    <submittedName>
        <fullName evidence="15">Nuclear receptor</fullName>
    </submittedName>
</protein>
<dbReference type="InterPro" id="IPR013088">
    <property type="entry name" value="Znf_NHR/GATA"/>
</dbReference>
<sequence length="574" mass="66022">MSYNNIIRECMEHQCESAIDMLDSGSETDQDEEEYNTFNNNKMDVQSTEFTKKYVSNKKSLLRHKKSTISLTNQSKQCAVCGKSGTCYHFNVPSCVGCSSFFRRCVLQQKTYCCKRGGTCSIDQSESCRSCRFDKCVLVGMNVHTFRTDLNVAETAMHLDKHRAKLIQRISANVNTKNPLGHKNSEISSTKHPKKQCVVCRKTSKFCHFDVPSCMGCRSFFRRSVLHQKTYCCKKGAGNCRIDQSESCRACRFDKCVLVGMNVHAFRTELNVSEAAMQLDKHREELIQRISGNKSIEQQISLRLVEEMVHVEMFSHRIRYSENELPKNFYFDKASMELVYVVDNNNNTMNLYTHFLENPMFKQSASFNDKMMLNGHHMESIISFLYVDTFLCLQVCKTMPAIQQLPTKDKFVLFCSNLLTMSVFSQCFYSAADDLDEPASPSAMSPMFIQKMSPHEDKMFLNSIEEPFRRIAMSSEEFVMLRAILLLQTGCANLSEHAKNLLDAEVERHSKALMCYERFMLGEEHGIKRYAELIFFMNFALRVSSSHRAWLDNLFSVVNAVRKSFIGGLHEDPY</sequence>
<keyword evidence="3 11" id="KW-0479">Metal-binding</keyword>
<dbReference type="PRINTS" id="PR00047">
    <property type="entry name" value="STROIDFINGER"/>
</dbReference>
<keyword evidence="8 11" id="KW-0804">Transcription</keyword>
<dbReference type="GO" id="GO:0003700">
    <property type="term" value="F:DNA-binding transcription factor activity"/>
    <property type="evidence" value="ECO:0007669"/>
    <property type="project" value="InterPro"/>
</dbReference>
<dbReference type="SMART" id="SM00399">
    <property type="entry name" value="ZnF_C4"/>
    <property type="match status" value="2"/>
</dbReference>
<evidence type="ECO:0000256" key="9">
    <source>
        <dbReference type="ARBA" id="ARBA00023170"/>
    </source>
</evidence>
<dbReference type="GO" id="GO:0008270">
    <property type="term" value="F:zinc ion binding"/>
    <property type="evidence" value="ECO:0007669"/>
    <property type="project" value="UniProtKB-KW"/>
</dbReference>
<evidence type="ECO:0000256" key="10">
    <source>
        <dbReference type="ARBA" id="ARBA00023242"/>
    </source>
</evidence>
<keyword evidence="5 11" id="KW-0862">Zinc</keyword>
<keyword evidence="9 11" id="KW-0675">Receptor</keyword>
<evidence type="ECO:0000256" key="1">
    <source>
        <dbReference type="ARBA" id="ARBA00004123"/>
    </source>
</evidence>
<dbReference type="GO" id="GO:0000978">
    <property type="term" value="F:RNA polymerase II cis-regulatory region sequence-specific DNA binding"/>
    <property type="evidence" value="ECO:0007669"/>
    <property type="project" value="InterPro"/>
</dbReference>
<feature type="domain" description="NR LBD" evidence="13">
    <location>
        <begin position="347"/>
        <end position="574"/>
    </location>
</feature>
<dbReference type="Gene3D" id="3.30.50.10">
    <property type="entry name" value="Erythroid Transcription Factor GATA-1, subunit A"/>
    <property type="match status" value="2"/>
</dbReference>
<evidence type="ECO:0000256" key="2">
    <source>
        <dbReference type="ARBA" id="ARBA00005993"/>
    </source>
</evidence>
<keyword evidence="6 11" id="KW-0805">Transcription regulation</keyword>
<evidence type="ECO:0000256" key="5">
    <source>
        <dbReference type="ARBA" id="ARBA00022833"/>
    </source>
</evidence>
<keyword evidence="7 11" id="KW-0238">DNA-binding</keyword>
<organism evidence="14 15">
    <name type="scientific">Globodera rostochiensis</name>
    <name type="common">Golden nematode worm</name>
    <name type="synonym">Heterodera rostochiensis</name>
    <dbReference type="NCBI Taxonomy" id="31243"/>
    <lineage>
        <taxon>Eukaryota</taxon>
        <taxon>Metazoa</taxon>
        <taxon>Ecdysozoa</taxon>
        <taxon>Nematoda</taxon>
        <taxon>Chromadorea</taxon>
        <taxon>Rhabditida</taxon>
        <taxon>Tylenchina</taxon>
        <taxon>Tylenchomorpha</taxon>
        <taxon>Tylenchoidea</taxon>
        <taxon>Heteroderidae</taxon>
        <taxon>Heteroderinae</taxon>
        <taxon>Globodera</taxon>
    </lineage>
</organism>
<dbReference type="SUPFAM" id="SSF57716">
    <property type="entry name" value="Glucocorticoid receptor-like (DNA-binding domain)"/>
    <property type="match status" value="2"/>
</dbReference>
<comment type="subcellular location">
    <subcellularLocation>
        <location evidence="1 11">Nucleus</location>
    </subcellularLocation>
</comment>
<name>A0A914H810_GLORO</name>
<dbReference type="WBParaSite" id="Gr19_v10_g14666.t1">
    <property type="protein sequence ID" value="Gr19_v10_g14666.t1"/>
    <property type="gene ID" value="Gr19_v10_g14666"/>
</dbReference>
<dbReference type="PROSITE" id="PS51030">
    <property type="entry name" value="NUCLEAR_REC_DBD_2"/>
    <property type="match status" value="2"/>
</dbReference>
<accession>A0A914H810</accession>
<dbReference type="Pfam" id="PF00105">
    <property type="entry name" value="zf-C4"/>
    <property type="match status" value="2"/>
</dbReference>
<reference evidence="15" key="1">
    <citation type="submission" date="2022-11" db="UniProtKB">
        <authorList>
            <consortium name="WormBaseParasite"/>
        </authorList>
    </citation>
    <scope>IDENTIFICATION</scope>
</reference>
<dbReference type="PROSITE" id="PS51843">
    <property type="entry name" value="NR_LBD"/>
    <property type="match status" value="1"/>
</dbReference>
<dbReference type="InterPro" id="IPR000536">
    <property type="entry name" value="Nucl_hrmn_rcpt_lig-bd"/>
</dbReference>
<dbReference type="Proteomes" id="UP000887572">
    <property type="component" value="Unplaced"/>
</dbReference>
<keyword evidence="14" id="KW-1185">Reference proteome</keyword>
<evidence type="ECO:0000256" key="3">
    <source>
        <dbReference type="ARBA" id="ARBA00022723"/>
    </source>
</evidence>
<evidence type="ECO:0000313" key="15">
    <source>
        <dbReference type="WBParaSite" id="Gr19_v10_g14666.t1"/>
    </source>
</evidence>
<keyword evidence="10 11" id="KW-0539">Nucleus</keyword>
<dbReference type="Pfam" id="PF00104">
    <property type="entry name" value="Hormone_recep"/>
    <property type="match status" value="1"/>
</dbReference>
<dbReference type="InterPro" id="IPR001628">
    <property type="entry name" value="Znf_hrmn_rcpt"/>
</dbReference>
<dbReference type="SMART" id="SM00430">
    <property type="entry name" value="HOLI"/>
    <property type="match status" value="1"/>
</dbReference>
<proteinExistence type="inferred from homology"/>
<dbReference type="SUPFAM" id="SSF48508">
    <property type="entry name" value="Nuclear receptor ligand-binding domain"/>
    <property type="match status" value="1"/>
</dbReference>
<evidence type="ECO:0000256" key="6">
    <source>
        <dbReference type="ARBA" id="ARBA00023015"/>
    </source>
</evidence>
<dbReference type="PROSITE" id="PS00031">
    <property type="entry name" value="NUCLEAR_REC_DBD_1"/>
    <property type="match status" value="2"/>
</dbReference>